<reference evidence="2 3" key="1">
    <citation type="submission" date="2017-05" db="EMBL/GenBank/DDBJ databases">
        <authorList>
            <person name="Varghese N."/>
            <person name="Submissions S."/>
        </authorList>
    </citation>
    <scope>NUCLEOTIDE SEQUENCE [LARGE SCALE GENOMIC DNA]</scope>
    <source>
        <strain evidence="2 3">DSM 29734</strain>
    </source>
</reference>
<comment type="caution">
    <text evidence="2">The sequence shown here is derived from an EMBL/GenBank/DDBJ whole genome shotgun (WGS) entry which is preliminary data.</text>
</comment>
<protein>
    <recommendedName>
        <fullName evidence="4">Tetratricopeptide repeat-like domain-containing protein</fullName>
    </recommendedName>
</protein>
<evidence type="ECO:0008006" key="4">
    <source>
        <dbReference type="Google" id="ProtNLM"/>
    </source>
</evidence>
<organism evidence="2 3">
    <name type="scientific">Shimia sagamensis</name>
    <dbReference type="NCBI Taxonomy" id="1566352"/>
    <lineage>
        <taxon>Bacteria</taxon>
        <taxon>Pseudomonadati</taxon>
        <taxon>Pseudomonadota</taxon>
        <taxon>Alphaproteobacteria</taxon>
        <taxon>Rhodobacterales</taxon>
        <taxon>Roseobacteraceae</taxon>
    </lineage>
</organism>
<dbReference type="InterPro" id="IPR022588">
    <property type="entry name" value="DUF2659"/>
</dbReference>
<evidence type="ECO:0000313" key="3">
    <source>
        <dbReference type="Proteomes" id="UP001157961"/>
    </source>
</evidence>
<gene>
    <name evidence="2" type="ORF">SAMN06265373_11140</name>
</gene>
<evidence type="ECO:0000256" key="1">
    <source>
        <dbReference type="SAM" id="Phobius"/>
    </source>
</evidence>
<dbReference type="Pfam" id="PF10858">
    <property type="entry name" value="DUF2659"/>
    <property type="match status" value="1"/>
</dbReference>
<sequence>MSNTDSFIEEVTEEVRRDRLFGLIRRYGWIAVVTVIAIVGAAAFNEYQKSKARTAAQNTGDALIGAVSSSDAAERVAGLSDLTTESPDAQVVADMLLATHQIEVGSGEEAAQTLNGITTSDLETPEIYRQIAAFKAVLAEGKNTPVADRRLALEALAGPGMPLALPAQEQLALLSLEEGDVEGAITQLQALIQDAAVTSGLRNRASQLIVALGGTPANTAPVLADQ</sequence>
<dbReference type="RefSeq" id="WP_283427828.1">
    <property type="nucleotide sequence ID" value="NZ_FXTY01000011.1"/>
</dbReference>
<feature type="transmembrane region" description="Helical" evidence="1">
    <location>
        <begin position="27"/>
        <end position="44"/>
    </location>
</feature>
<keyword evidence="1" id="KW-0812">Transmembrane</keyword>
<dbReference type="Proteomes" id="UP001157961">
    <property type="component" value="Unassembled WGS sequence"/>
</dbReference>
<keyword evidence="1" id="KW-0472">Membrane</keyword>
<dbReference type="EMBL" id="FXTY01000011">
    <property type="protein sequence ID" value="SMP35241.1"/>
    <property type="molecule type" value="Genomic_DNA"/>
</dbReference>
<evidence type="ECO:0000313" key="2">
    <source>
        <dbReference type="EMBL" id="SMP35241.1"/>
    </source>
</evidence>
<proteinExistence type="predicted"/>
<keyword evidence="1" id="KW-1133">Transmembrane helix</keyword>
<name>A0ABY1PJ30_9RHOB</name>
<keyword evidence="3" id="KW-1185">Reference proteome</keyword>
<accession>A0ABY1PJ30</accession>